<proteinExistence type="predicted"/>
<reference evidence="1 2" key="1">
    <citation type="submission" date="2019-07" db="EMBL/GenBank/DDBJ databases">
        <title>Qingshengfaniella alkalisoli gen. nov., sp. nov., isolated from saline soil.</title>
        <authorList>
            <person name="Xu L."/>
            <person name="Huang X.-X."/>
            <person name="Sun J.-Q."/>
        </authorList>
    </citation>
    <scope>NUCLEOTIDE SEQUENCE [LARGE SCALE GENOMIC DNA]</scope>
    <source>
        <strain evidence="1 2">DSM 27279</strain>
    </source>
</reference>
<name>A0A556API0_9BURK</name>
<dbReference type="RefSeq" id="WP_143948441.1">
    <property type="nucleotide sequence ID" value="NZ_BAABMB010000001.1"/>
</dbReference>
<keyword evidence="2" id="KW-1185">Reference proteome</keyword>
<comment type="caution">
    <text evidence="1">The sequence shown here is derived from an EMBL/GenBank/DDBJ whole genome shotgun (WGS) entry which is preliminary data.</text>
</comment>
<gene>
    <name evidence="1" type="ORF">FOZ76_11670</name>
</gene>
<accession>A0A556API0</accession>
<dbReference type="AlphaFoldDB" id="A0A556API0"/>
<organism evidence="1 2">
    <name type="scientific">Verticiella sediminum</name>
    <dbReference type="NCBI Taxonomy" id="1247510"/>
    <lineage>
        <taxon>Bacteria</taxon>
        <taxon>Pseudomonadati</taxon>
        <taxon>Pseudomonadota</taxon>
        <taxon>Betaproteobacteria</taxon>
        <taxon>Burkholderiales</taxon>
        <taxon>Alcaligenaceae</taxon>
        <taxon>Verticiella</taxon>
    </lineage>
</organism>
<dbReference type="OrthoDB" id="6157808at2"/>
<sequence>MRMLYDNAADRATITLPSTAPGLGAAYLQTDVRSEVCRVQSGSATITAAWAAAETIDTVVLPAVPLSAAATVRARLYDTANVVLADTGVLQAHPGGRTARPVDVALYLPASVSARRLVINLVDAGRTWLDLPRLIAGVAHHLHYAPGYGAGPVIEDTGSHQRSAAGDLRTELGTLSRTLPFDLEWVHEDDHGLVLDILECGIGRSMWIDLVDEPGFSPSERAAMRIYGRQDKGGALPMIAPRLHQTRFSFLGW</sequence>
<dbReference type="Proteomes" id="UP000318405">
    <property type="component" value="Unassembled WGS sequence"/>
</dbReference>
<evidence type="ECO:0000313" key="2">
    <source>
        <dbReference type="Proteomes" id="UP000318405"/>
    </source>
</evidence>
<evidence type="ECO:0000313" key="1">
    <source>
        <dbReference type="EMBL" id="TSH94795.1"/>
    </source>
</evidence>
<dbReference type="EMBL" id="VLTJ01000023">
    <property type="protein sequence ID" value="TSH94795.1"/>
    <property type="molecule type" value="Genomic_DNA"/>
</dbReference>
<protein>
    <submittedName>
        <fullName evidence="1">Uncharacterized protein</fullName>
    </submittedName>
</protein>